<name>A0A1G9Y8C9_9BACT</name>
<accession>A0A1G9Y8C9</accession>
<evidence type="ECO:0000256" key="1">
    <source>
        <dbReference type="SAM" id="SignalP"/>
    </source>
</evidence>
<feature type="chain" id="PRO_5011667297" evidence="1">
    <location>
        <begin position="33"/>
        <end position="137"/>
    </location>
</feature>
<sequence>MKQYLSNLKKYTAMKTLFATALIAFAAATSFAAVPEDPNRVLNSNYAVNVFNGKEGKINFLIEKVKGKRLTVRLRDAKGQALFVEDVAKNAEGYARRFDVSTLETGTYILEVTDGETTTKKSVEIRREAPARTVSVN</sequence>
<feature type="signal peptide" evidence="1">
    <location>
        <begin position="1"/>
        <end position="32"/>
    </location>
</feature>
<keyword evidence="4" id="KW-1185">Reference proteome</keyword>
<protein>
    <submittedName>
        <fullName evidence="3">Por secretion system C-terminal sorting domain-containing protein</fullName>
    </submittedName>
</protein>
<dbReference type="Pfam" id="PF18962">
    <property type="entry name" value="Por_Secre_tail"/>
    <property type="match status" value="1"/>
</dbReference>
<evidence type="ECO:0000313" key="3">
    <source>
        <dbReference type="EMBL" id="SDN04771.1"/>
    </source>
</evidence>
<organism evidence="3 4">
    <name type="scientific">Siphonobacter aquaeclarae</name>
    <dbReference type="NCBI Taxonomy" id="563176"/>
    <lineage>
        <taxon>Bacteria</taxon>
        <taxon>Pseudomonadati</taxon>
        <taxon>Bacteroidota</taxon>
        <taxon>Cytophagia</taxon>
        <taxon>Cytophagales</taxon>
        <taxon>Cytophagaceae</taxon>
        <taxon>Siphonobacter</taxon>
    </lineage>
</organism>
<dbReference type="Proteomes" id="UP000198901">
    <property type="component" value="Unassembled WGS sequence"/>
</dbReference>
<dbReference type="EMBL" id="FNGS01000012">
    <property type="protein sequence ID" value="SDN04771.1"/>
    <property type="molecule type" value="Genomic_DNA"/>
</dbReference>
<evidence type="ECO:0000313" key="4">
    <source>
        <dbReference type="Proteomes" id="UP000198901"/>
    </source>
</evidence>
<dbReference type="OrthoDB" id="961700at2"/>
<proteinExistence type="predicted"/>
<gene>
    <name evidence="3" type="ORF">SAMN04488090_4840</name>
</gene>
<dbReference type="AlphaFoldDB" id="A0A1G9Y8C9"/>
<dbReference type="InterPro" id="IPR026444">
    <property type="entry name" value="Secre_tail"/>
</dbReference>
<feature type="domain" description="Secretion system C-terminal sorting" evidence="2">
    <location>
        <begin position="56"/>
        <end position="122"/>
    </location>
</feature>
<evidence type="ECO:0000259" key="2">
    <source>
        <dbReference type="Pfam" id="PF18962"/>
    </source>
</evidence>
<dbReference type="NCBIfam" id="TIGR04183">
    <property type="entry name" value="Por_Secre_tail"/>
    <property type="match status" value="1"/>
</dbReference>
<keyword evidence="1" id="KW-0732">Signal</keyword>
<reference evidence="3 4" key="1">
    <citation type="submission" date="2016-10" db="EMBL/GenBank/DDBJ databases">
        <authorList>
            <person name="de Groot N.N."/>
        </authorList>
    </citation>
    <scope>NUCLEOTIDE SEQUENCE [LARGE SCALE GENOMIC DNA]</scope>
    <source>
        <strain evidence="3 4">DSM 21668</strain>
    </source>
</reference>